<evidence type="ECO:0000313" key="6">
    <source>
        <dbReference type="Proteomes" id="UP000823749"/>
    </source>
</evidence>
<proteinExistence type="inferred from homology"/>
<evidence type="ECO:0000313" key="5">
    <source>
        <dbReference type="EMBL" id="KAG5565279.1"/>
    </source>
</evidence>
<dbReference type="AlphaFoldDB" id="A0AAV6LKQ0"/>
<gene>
    <name evidence="5" type="ORF">RHGRI_001238</name>
</gene>
<reference evidence="5" key="1">
    <citation type="submission" date="2020-08" db="EMBL/GenBank/DDBJ databases">
        <title>Plant Genome Project.</title>
        <authorList>
            <person name="Zhang R.-G."/>
        </authorList>
    </citation>
    <scope>NUCLEOTIDE SEQUENCE</scope>
    <source>
        <strain evidence="5">WSP0</strain>
        <tissue evidence="5">Leaf</tissue>
    </source>
</reference>
<dbReference type="PANTHER" id="PTHR32370">
    <property type="entry name" value="OS12G0117600 PROTEIN"/>
    <property type="match status" value="1"/>
</dbReference>
<evidence type="ECO:0000256" key="1">
    <source>
        <dbReference type="ARBA" id="ARBA00022786"/>
    </source>
</evidence>
<dbReference type="PROSITE" id="PS51649">
    <property type="entry name" value="NPH3"/>
    <property type="match status" value="1"/>
</dbReference>
<dbReference type="InterPro" id="IPR027356">
    <property type="entry name" value="NPH3_dom"/>
</dbReference>
<keyword evidence="6" id="KW-1185">Reference proteome</keyword>
<dbReference type="Pfam" id="PF03000">
    <property type="entry name" value="NPH3"/>
    <property type="match status" value="1"/>
</dbReference>
<name>A0AAV6LKQ0_9ERIC</name>
<keyword evidence="3" id="KW-0175">Coiled coil</keyword>
<evidence type="ECO:0000256" key="3">
    <source>
        <dbReference type="SAM" id="Coils"/>
    </source>
</evidence>
<organism evidence="5 6">
    <name type="scientific">Rhododendron griersonianum</name>
    <dbReference type="NCBI Taxonomy" id="479676"/>
    <lineage>
        <taxon>Eukaryota</taxon>
        <taxon>Viridiplantae</taxon>
        <taxon>Streptophyta</taxon>
        <taxon>Embryophyta</taxon>
        <taxon>Tracheophyta</taxon>
        <taxon>Spermatophyta</taxon>
        <taxon>Magnoliopsida</taxon>
        <taxon>eudicotyledons</taxon>
        <taxon>Gunneridae</taxon>
        <taxon>Pentapetalae</taxon>
        <taxon>asterids</taxon>
        <taxon>Ericales</taxon>
        <taxon>Ericaceae</taxon>
        <taxon>Ericoideae</taxon>
        <taxon>Rhodoreae</taxon>
        <taxon>Rhododendron</taxon>
    </lineage>
</organism>
<keyword evidence="1" id="KW-0833">Ubl conjugation pathway</keyword>
<comment type="similarity">
    <text evidence="2">Belongs to the NPH3 family.</text>
</comment>
<evidence type="ECO:0000256" key="2">
    <source>
        <dbReference type="PROSITE-ProRule" id="PRU00982"/>
    </source>
</evidence>
<dbReference type="InterPro" id="IPR043454">
    <property type="entry name" value="NPH3/RPT2-like"/>
</dbReference>
<protein>
    <recommendedName>
        <fullName evidence="4">NPH3 domain-containing protein</fullName>
    </recommendedName>
</protein>
<sequence length="287" mass="32657">MLNSAIILEASSKCKQKLEIRIGKQLDQATVKDLLIPSRWYAKEVGYDVECVKRILKSFYCNYARSDILGRITAAELVEDFLVEVASDVDLNTETLTLLAEMSISASVGTQRSSDGLYRVIDVYLDKHRFLTESEREDICSILDCHKLSLEAREHASRNDRLPLRVVVQLLFVGQLSLRETLTKGREGCDDRLRKVAAREEEEEAVGVAGGCEEEVRIAMERMGSKVMELERECDMIRREIQSGCCGGARKEKAGMWREMKRKFGCTTSVINCDCHVKRHKKVHPRH</sequence>
<evidence type="ECO:0000259" key="4">
    <source>
        <dbReference type="PROSITE" id="PS51649"/>
    </source>
</evidence>
<dbReference type="EMBL" id="JACTNZ010000001">
    <property type="protein sequence ID" value="KAG5565279.1"/>
    <property type="molecule type" value="Genomic_DNA"/>
</dbReference>
<accession>A0AAV6LKQ0</accession>
<dbReference type="Proteomes" id="UP000823749">
    <property type="component" value="Chromosome 1"/>
</dbReference>
<feature type="coiled-coil region" evidence="3">
    <location>
        <begin position="213"/>
        <end position="240"/>
    </location>
</feature>
<feature type="domain" description="NPH3" evidence="4">
    <location>
        <begin position="1"/>
        <end position="177"/>
    </location>
</feature>
<comment type="caution">
    <text evidence="5">The sequence shown here is derived from an EMBL/GenBank/DDBJ whole genome shotgun (WGS) entry which is preliminary data.</text>
</comment>